<name>A0A6C0BTH4_9ZZZZ</name>
<dbReference type="AlphaFoldDB" id="A0A6C0BTH4"/>
<sequence length="116" mass="13573">MASTRFRNAPGDYKIQERNKATAREWVTYDYKTNTSILPNAGINMGRIPAYLLSNNQADVDSFLKGTYFNNLDDPKRGFTPRIKKVREVSYFEKDPVLMPEPLIVERNQRPEIFRR</sequence>
<dbReference type="EMBL" id="MN739253">
    <property type="protein sequence ID" value="QHS95526.1"/>
    <property type="molecule type" value="Genomic_DNA"/>
</dbReference>
<proteinExistence type="predicted"/>
<reference evidence="1" key="1">
    <citation type="journal article" date="2020" name="Nature">
        <title>Giant virus diversity and host interactions through global metagenomics.</title>
        <authorList>
            <person name="Schulz F."/>
            <person name="Roux S."/>
            <person name="Paez-Espino D."/>
            <person name="Jungbluth S."/>
            <person name="Walsh D.A."/>
            <person name="Denef V.J."/>
            <person name="McMahon K.D."/>
            <person name="Konstantinidis K.T."/>
            <person name="Eloe-Fadrosh E.A."/>
            <person name="Kyrpides N.C."/>
            <person name="Woyke T."/>
        </authorList>
    </citation>
    <scope>NUCLEOTIDE SEQUENCE</scope>
    <source>
        <strain evidence="1">GVMAG-M-3300018868-6</strain>
    </source>
</reference>
<protein>
    <submittedName>
        <fullName evidence="1">Uncharacterized protein</fullName>
    </submittedName>
</protein>
<organism evidence="1">
    <name type="scientific">viral metagenome</name>
    <dbReference type="NCBI Taxonomy" id="1070528"/>
    <lineage>
        <taxon>unclassified sequences</taxon>
        <taxon>metagenomes</taxon>
        <taxon>organismal metagenomes</taxon>
    </lineage>
</organism>
<evidence type="ECO:0000313" key="1">
    <source>
        <dbReference type="EMBL" id="QHS95526.1"/>
    </source>
</evidence>
<accession>A0A6C0BTH4</accession>